<sequence length="71" mass="8015">MIVTYADIKHKDVDFCSKGARAWFRRYNLNYLHFVGNGIDAEVLLATNDPFAIRAVEQAKKRLAGEVNGES</sequence>
<dbReference type="Proteomes" id="UP001229836">
    <property type="component" value="Chromosome"/>
</dbReference>
<protein>
    <submittedName>
        <fullName evidence="1">Uncharacterized protein</fullName>
    </submittedName>
</protein>
<organism evidence="1 2">
    <name type="scientific">Acinetobacter corruptisaponis</name>
    <dbReference type="NCBI Taxonomy" id="3045147"/>
    <lineage>
        <taxon>Bacteria</taxon>
        <taxon>Pseudomonadati</taxon>
        <taxon>Pseudomonadota</taxon>
        <taxon>Gammaproteobacteria</taxon>
        <taxon>Moraxellales</taxon>
        <taxon>Moraxellaceae</taxon>
        <taxon>Acinetobacter</taxon>
    </lineage>
</organism>
<accession>A0ABY8S4M3</accession>
<keyword evidence="2" id="KW-1185">Reference proteome</keyword>
<evidence type="ECO:0000313" key="1">
    <source>
        <dbReference type="EMBL" id="WHP05802.1"/>
    </source>
</evidence>
<name>A0ABY8S4M3_9GAMM</name>
<gene>
    <name evidence="1" type="ORF">QLH32_17645</name>
</gene>
<proteinExistence type="predicted"/>
<dbReference type="RefSeq" id="WP_283267345.1">
    <property type="nucleotide sequence ID" value="NZ_CP125669.1"/>
</dbReference>
<evidence type="ECO:0000313" key="2">
    <source>
        <dbReference type="Proteomes" id="UP001229836"/>
    </source>
</evidence>
<reference evidence="1 2" key="1">
    <citation type="submission" date="2023-05" db="EMBL/GenBank/DDBJ databases">
        <title>The complete genome of Acinetobacter sp. nov KCTC 92772.</title>
        <authorList>
            <person name="Zhou G."/>
        </authorList>
    </citation>
    <scope>NUCLEOTIDE SEQUENCE [LARGE SCALE GENOMIC DNA]</scope>
    <source>
        <strain evidence="1 2">KCTC 92772</strain>
    </source>
</reference>
<dbReference type="EMBL" id="CP125669">
    <property type="protein sequence ID" value="WHP05802.1"/>
    <property type="molecule type" value="Genomic_DNA"/>
</dbReference>